<evidence type="ECO:0000313" key="1">
    <source>
        <dbReference type="EMBL" id="MYL64290.1"/>
    </source>
</evidence>
<organism evidence="1 2">
    <name type="scientific">Guptibacillus hwajinpoensis</name>
    <dbReference type="NCBI Taxonomy" id="208199"/>
    <lineage>
        <taxon>Bacteria</taxon>
        <taxon>Bacillati</taxon>
        <taxon>Bacillota</taxon>
        <taxon>Bacilli</taxon>
        <taxon>Bacillales</taxon>
        <taxon>Guptibacillaceae</taxon>
        <taxon>Guptibacillus</taxon>
    </lineage>
</organism>
<comment type="caution">
    <text evidence="1">The sequence shown here is derived from an EMBL/GenBank/DDBJ whole genome shotgun (WGS) entry which is preliminary data.</text>
</comment>
<dbReference type="EMBL" id="WMEY01000003">
    <property type="protein sequence ID" value="MYL64290.1"/>
    <property type="molecule type" value="Genomic_DNA"/>
</dbReference>
<name>A0A845F0G1_9BACL</name>
<accession>A0A845F0G1</accession>
<dbReference type="AlphaFoldDB" id="A0A845F0G1"/>
<sequence length="131" mass="14798">MKIEFTGHELNPAHDMKKLSIVTAQCLVEEMQDGMEEQRKIQITTSNSLIIADKINTEEPNENKMTLLDKALLQSEDTIFPIMNEGNVSNMFGMIVLSNVKIVPFANPDNVIKYESYALYTDHIMGFGLTD</sequence>
<dbReference type="RefSeq" id="WP_160919700.1">
    <property type="nucleotide sequence ID" value="NZ_WMEY01000003.1"/>
</dbReference>
<gene>
    <name evidence="1" type="ORF">GLW07_13105</name>
</gene>
<dbReference type="Proteomes" id="UP000447833">
    <property type="component" value="Unassembled WGS sequence"/>
</dbReference>
<reference evidence="1 2" key="1">
    <citation type="submission" date="2019-11" db="EMBL/GenBank/DDBJ databases">
        <title>Genome sequences of 17 halophilic strains isolated from different environments.</title>
        <authorList>
            <person name="Furrow R.E."/>
        </authorList>
    </citation>
    <scope>NUCLEOTIDE SEQUENCE [LARGE SCALE GENOMIC DNA]</scope>
    <source>
        <strain evidence="1 2">22506_14_FS</strain>
    </source>
</reference>
<evidence type="ECO:0000313" key="2">
    <source>
        <dbReference type="Proteomes" id="UP000447833"/>
    </source>
</evidence>
<proteinExistence type="predicted"/>
<protein>
    <submittedName>
        <fullName evidence="1">Uncharacterized protein</fullName>
    </submittedName>
</protein>